<proteinExistence type="predicted"/>
<dbReference type="SMART" id="SM00878">
    <property type="entry name" value="Biotin_carb_C"/>
    <property type="match status" value="1"/>
</dbReference>
<evidence type="ECO:0000256" key="5">
    <source>
        <dbReference type="ARBA" id="ARBA00023267"/>
    </source>
</evidence>
<keyword evidence="5" id="KW-0092">Biotin</keyword>
<feature type="compositionally biased region" description="Gly residues" evidence="7">
    <location>
        <begin position="514"/>
        <end position="525"/>
    </location>
</feature>
<evidence type="ECO:0000256" key="3">
    <source>
        <dbReference type="ARBA" id="ARBA00022741"/>
    </source>
</evidence>
<feature type="compositionally biased region" description="Basic and acidic residues" evidence="7">
    <location>
        <begin position="374"/>
        <end position="383"/>
    </location>
</feature>
<evidence type="ECO:0000313" key="11">
    <source>
        <dbReference type="EMBL" id="KAH7035475.1"/>
    </source>
</evidence>
<keyword evidence="2" id="KW-0436">Ligase</keyword>
<dbReference type="InterPro" id="IPR000089">
    <property type="entry name" value="Biotin_lipoyl"/>
</dbReference>
<feature type="region of interest" description="Disordered" evidence="7">
    <location>
        <begin position="360"/>
        <end position="385"/>
    </location>
</feature>
<evidence type="ECO:0000259" key="9">
    <source>
        <dbReference type="PROSITE" id="PS50975"/>
    </source>
</evidence>
<evidence type="ECO:0008006" key="13">
    <source>
        <dbReference type="Google" id="ProtNLM"/>
    </source>
</evidence>
<dbReference type="GO" id="GO:0005524">
    <property type="term" value="F:ATP binding"/>
    <property type="evidence" value="ECO:0007669"/>
    <property type="project" value="UniProtKB-UniRule"/>
</dbReference>
<dbReference type="SUPFAM" id="SSF52440">
    <property type="entry name" value="PreATP-grasp domain"/>
    <property type="match status" value="1"/>
</dbReference>
<feature type="domain" description="Lipoyl-binding" evidence="8">
    <location>
        <begin position="635"/>
        <end position="711"/>
    </location>
</feature>
<dbReference type="OrthoDB" id="196847at2759"/>
<feature type="domain" description="ATP-grasp" evidence="9">
    <location>
        <begin position="124"/>
        <end position="319"/>
    </location>
</feature>
<dbReference type="InterPro" id="IPR011761">
    <property type="entry name" value="ATP-grasp"/>
</dbReference>
<dbReference type="EMBL" id="JAGTJQ010000003">
    <property type="protein sequence ID" value="KAH7035475.1"/>
    <property type="molecule type" value="Genomic_DNA"/>
</dbReference>
<dbReference type="RefSeq" id="XP_046015568.1">
    <property type="nucleotide sequence ID" value="XM_046160900.1"/>
</dbReference>
<dbReference type="PROSITE" id="PS00867">
    <property type="entry name" value="CPSASE_2"/>
    <property type="match status" value="1"/>
</dbReference>
<dbReference type="GO" id="GO:0016874">
    <property type="term" value="F:ligase activity"/>
    <property type="evidence" value="ECO:0007669"/>
    <property type="project" value="UniProtKB-KW"/>
</dbReference>
<accession>A0A9P9BT21</accession>
<evidence type="ECO:0000256" key="6">
    <source>
        <dbReference type="PROSITE-ProRule" id="PRU00409"/>
    </source>
</evidence>
<dbReference type="InterPro" id="IPR005482">
    <property type="entry name" value="Biotin_COase_C"/>
</dbReference>
<dbReference type="PROSITE" id="PS50979">
    <property type="entry name" value="BC"/>
    <property type="match status" value="1"/>
</dbReference>
<keyword evidence="4 6" id="KW-0067">ATP-binding</keyword>
<evidence type="ECO:0000256" key="4">
    <source>
        <dbReference type="ARBA" id="ARBA00022840"/>
    </source>
</evidence>
<evidence type="ECO:0000256" key="2">
    <source>
        <dbReference type="ARBA" id="ARBA00022598"/>
    </source>
</evidence>
<protein>
    <recommendedName>
        <fullName evidence="13">Carbamoyl-phosphate synthase L chain, ATP binding domain-domain-containing protein</fullName>
    </recommendedName>
</protein>
<feature type="region of interest" description="Disordered" evidence="7">
    <location>
        <begin position="509"/>
        <end position="530"/>
    </location>
</feature>
<dbReference type="SUPFAM" id="SSF51230">
    <property type="entry name" value="Single hybrid motif"/>
    <property type="match status" value="1"/>
</dbReference>
<dbReference type="PANTHER" id="PTHR45007:SF1">
    <property type="entry name" value="CARBOXYLASE, PUTATIVE (AFU_ORTHOLOGUE AFUA_5G07570)-RELATED"/>
    <property type="match status" value="1"/>
</dbReference>
<dbReference type="PROSITE" id="PS50975">
    <property type="entry name" value="ATP_GRASP"/>
    <property type="match status" value="1"/>
</dbReference>
<comment type="caution">
    <text evidence="11">The sequence shown here is derived from an EMBL/GenBank/DDBJ whole genome shotgun (WGS) entry which is preliminary data.</text>
</comment>
<name>A0A9P9BT21_9PEZI</name>
<dbReference type="InterPro" id="IPR011053">
    <property type="entry name" value="Single_hybrid_motif"/>
</dbReference>
<dbReference type="GeneID" id="70190446"/>
<dbReference type="Gene3D" id="3.30.470.20">
    <property type="entry name" value="ATP-grasp fold, B domain"/>
    <property type="match status" value="2"/>
</dbReference>
<dbReference type="AlphaFoldDB" id="A0A9P9BT21"/>
<dbReference type="InterPro" id="IPR011054">
    <property type="entry name" value="Rudment_hybrid_motif"/>
</dbReference>
<evidence type="ECO:0000313" key="12">
    <source>
        <dbReference type="Proteomes" id="UP000756346"/>
    </source>
</evidence>
<organism evidence="11 12">
    <name type="scientific">Microdochium trichocladiopsis</name>
    <dbReference type="NCBI Taxonomy" id="1682393"/>
    <lineage>
        <taxon>Eukaryota</taxon>
        <taxon>Fungi</taxon>
        <taxon>Dikarya</taxon>
        <taxon>Ascomycota</taxon>
        <taxon>Pezizomycotina</taxon>
        <taxon>Sordariomycetes</taxon>
        <taxon>Xylariomycetidae</taxon>
        <taxon>Xylariales</taxon>
        <taxon>Microdochiaceae</taxon>
        <taxon>Microdochium</taxon>
    </lineage>
</organism>
<dbReference type="Pfam" id="PF02785">
    <property type="entry name" value="Biotin_carb_C"/>
    <property type="match status" value="1"/>
</dbReference>
<sequence length="724" mass="78289">MTQRPPARPIHRLLVANRGEIAARVLATARELDIVAIAVYTPGDATHAVHASQAIELPSPASYLDIDHLVHLAREAQVDAVHPGYGFLSESAEFARRMWQEAQVVVVGPGWAVLERTGDKLMARRLAEECGVPVCPALSTSTSSLAEVQAFASKTGFPVMIKAVDGGGGRGIRLVRRLRDLEHLLRRAVQESPSRQVFCEKAAIDGFRHVEVQIVGDGSGGAAHLWERECSIQRKYQKIVELAPSTISDRALVDTVIECAVRMAEKTHYFSLGTFEFLVNPDTQEFFFLEINPRLQVEHTITESICAVDIVAIQLRISQGASLAQVGLSPHAQANKAAVPSLHSIQFRLTAEKIELPAITDHDINGNGNGSGRKAHDENKDEETTTNWTLSIGRIQSARFPQGSGIRVDTHIVSGHDTLVTSDFDSVVAKIIVTAASWEDVVRKARRALRETHITGVKTNLDVLRAIAASEDFSLGRCDTTWLEVNQGRLVEEGRQLTRAMAEKQAAMSRRTGTGVGGNDGGSGQASGTTTTTNIINTTLLFRKGDAWSITLLPRNDEEQDANDKANTVTNAPQVSAAPTHHLELSRVLRNEFPASISADVVLSDAAGGSSRAYTMHVSSTTSSSTALLAQNHRRGNPSDPAHVVAPFSGKLVEVLVDEGDVVSKGDVVCVIRQMKMELEVRSARAGTVTWVCEAEDEEEIGEGLLVCELALDGDNDTTGKPKL</sequence>
<keyword evidence="12" id="KW-1185">Reference proteome</keyword>
<gene>
    <name evidence="11" type="ORF">B0I36DRAFT_382171</name>
</gene>
<keyword evidence="3 6" id="KW-0547">Nucleotide-binding</keyword>
<evidence type="ECO:0000256" key="7">
    <source>
        <dbReference type="SAM" id="MobiDB-lite"/>
    </source>
</evidence>
<dbReference type="Pfam" id="PF00364">
    <property type="entry name" value="Biotin_lipoyl"/>
    <property type="match status" value="1"/>
</dbReference>
<dbReference type="FunFam" id="3.30.1490.20:FF:000003">
    <property type="entry name" value="acetyl-CoA carboxylase isoform X1"/>
    <property type="match status" value="1"/>
</dbReference>
<dbReference type="Pfam" id="PF00289">
    <property type="entry name" value="Biotin_carb_N"/>
    <property type="match status" value="1"/>
</dbReference>
<dbReference type="SUPFAM" id="SSF51246">
    <property type="entry name" value="Rudiment single hybrid motif"/>
    <property type="match status" value="1"/>
</dbReference>
<evidence type="ECO:0000256" key="1">
    <source>
        <dbReference type="ARBA" id="ARBA00001953"/>
    </source>
</evidence>
<dbReference type="GO" id="GO:0046872">
    <property type="term" value="F:metal ion binding"/>
    <property type="evidence" value="ECO:0007669"/>
    <property type="project" value="InterPro"/>
</dbReference>
<dbReference type="InterPro" id="IPR016185">
    <property type="entry name" value="PreATP-grasp_dom_sf"/>
</dbReference>
<dbReference type="Gene3D" id="2.40.50.100">
    <property type="match status" value="1"/>
</dbReference>
<dbReference type="PROSITE" id="PS50968">
    <property type="entry name" value="BIOTINYL_LIPOYL"/>
    <property type="match status" value="1"/>
</dbReference>
<comment type="cofactor">
    <cofactor evidence="1">
        <name>biotin</name>
        <dbReference type="ChEBI" id="CHEBI:57586"/>
    </cofactor>
</comment>
<evidence type="ECO:0000259" key="8">
    <source>
        <dbReference type="PROSITE" id="PS50968"/>
    </source>
</evidence>
<dbReference type="SUPFAM" id="SSF56059">
    <property type="entry name" value="Glutathione synthetase ATP-binding domain-like"/>
    <property type="match status" value="1"/>
</dbReference>
<reference evidence="11" key="1">
    <citation type="journal article" date="2021" name="Nat. Commun.">
        <title>Genetic determinants of endophytism in the Arabidopsis root mycobiome.</title>
        <authorList>
            <person name="Mesny F."/>
            <person name="Miyauchi S."/>
            <person name="Thiergart T."/>
            <person name="Pickel B."/>
            <person name="Atanasova L."/>
            <person name="Karlsson M."/>
            <person name="Huettel B."/>
            <person name="Barry K.W."/>
            <person name="Haridas S."/>
            <person name="Chen C."/>
            <person name="Bauer D."/>
            <person name="Andreopoulos W."/>
            <person name="Pangilinan J."/>
            <person name="LaButti K."/>
            <person name="Riley R."/>
            <person name="Lipzen A."/>
            <person name="Clum A."/>
            <person name="Drula E."/>
            <person name="Henrissat B."/>
            <person name="Kohler A."/>
            <person name="Grigoriev I.V."/>
            <person name="Martin F.M."/>
            <person name="Hacquard S."/>
        </authorList>
    </citation>
    <scope>NUCLEOTIDE SEQUENCE</scope>
    <source>
        <strain evidence="11">MPI-CAGE-CH-0230</strain>
    </source>
</reference>
<dbReference type="CDD" id="cd06850">
    <property type="entry name" value="biotinyl_domain"/>
    <property type="match status" value="1"/>
</dbReference>
<dbReference type="PANTHER" id="PTHR45007">
    <property type="entry name" value="CARBOXYLASE, PUTATIVE (AFU_ORTHOLOGUE AFUA_5G07570)-RELATED"/>
    <property type="match status" value="1"/>
</dbReference>
<dbReference type="Proteomes" id="UP000756346">
    <property type="component" value="Unassembled WGS sequence"/>
</dbReference>
<dbReference type="Pfam" id="PF02786">
    <property type="entry name" value="CPSase_L_D2"/>
    <property type="match status" value="1"/>
</dbReference>
<evidence type="ECO:0000259" key="10">
    <source>
        <dbReference type="PROSITE" id="PS50979"/>
    </source>
</evidence>
<dbReference type="InterPro" id="IPR005479">
    <property type="entry name" value="CPAse_ATP-bd"/>
</dbReference>
<dbReference type="InterPro" id="IPR011764">
    <property type="entry name" value="Biotin_carboxylation_dom"/>
</dbReference>
<feature type="domain" description="Biotin carboxylation" evidence="10">
    <location>
        <begin position="9"/>
        <end position="488"/>
    </location>
</feature>
<dbReference type="InterPro" id="IPR005481">
    <property type="entry name" value="BC-like_N"/>
</dbReference>